<keyword evidence="2" id="KW-0597">Phosphoprotein</keyword>
<dbReference type="Proteomes" id="UP000075260">
    <property type="component" value="Unassembled WGS sequence"/>
</dbReference>
<comment type="caution">
    <text evidence="5">The sequence shown here is derived from an EMBL/GenBank/DDBJ whole genome shotgun (WGS) entry which is preliminary data.</text>
</comment>
<evidence type="ECO:0000313" key="6">
    <source>
        <dbReference type="Proteomes" id="UP000075260"/>
    </source>
</evidence>
<dbReference type="Pfam" id="PF07993">
    <property type="entry name" value="NAD_binding_4"/>
    <property type="match status" value="1"/>
</dbReference>
<evidence type="ECO:0000259" key="4">
    <source>
        <dbReference type="Pfam" id="PF07993"/>
    </source>
</evidence>
<dbReference type="PANTHER" id="PTHR44845:SF6">
    <property type="entry name" value="BETA-ALANINE-ACTIVATING ENZYME"/>
    <property type="match status" value="1"/>
</dbReference>
<reference evidence="5 6" key="1">
    <citation type="submission" date="2014-02" db="EMBL/GenBank/DDBJ databases">
        <title>The small core and large imbalanced accessory genome model reveals a collaborative survival strategy of Sorangium cellulosum strains in nature.</title>
        <authorList>
            <person name="Han K."/>
            <person name="Peng R."/>
            <person name="Blom J."/>
            <person name="Li Y.-Z."/>
        </authorList>
    </citation>
    <scope>NUCLEOTIDE SEQUENCE [LARGE SCALE GENOMIC DNA]</scope>
    <source>
        <strain evidence="5 6">So0008-312</strain>
    </source>
</reference>
<sequence>MLLTGATGFIGAQLLHDLLGLRDVRVFCLIRSASAPEAVRRVQANLRHHGLWDESLVPRIVPVVGDLSQPGLGLPPEVLDGLAQTLDTLVHSGALVNLLNDYEAHRAVNVAGTVELLRLASRGRPKSLHHLSTLSVFPESARARAAGKIPEDAEPSEASLPTDGYSQSKWVAERLLSQGRSRGIPVTLYRLGEVMPHSGKGTPNPRGLADVLLQACLRLGLSFESSIRLDYTPVDHVSRFVVEVLRSNSARGGCFHVLQPESISFDDILATFARRGLGLRKVPYAEFWQALTERVARYPTEKGLASLVALLPVPLGAGDDPGDRRAEDALAALFTDATRHYALERTTQALNDMALRWPPVDARVLGARAEHHLAALRRGLAGQPSPRAARRARSAAAR</sequence>
<evidence type="ECO:0000256" key="1">
    <source>
        <dbReference type="ARBA" id="ARBA00022450"/>
    </source>
</evidence>
<feature type="region of interest" description="Disordered" evidence="3">
    <location>
        <begin position="377"/>
        <end position="398"/>
    </location>
</feature>
<dbReference type="InterPro" id="IPR010080">
    <property type="entry name" value="Thioester_reductase-like_dom"/>
</dbReference>
<feature type="domain" description="Thioester reductase (TE)" evidence="4">
    <location>
        <begin position="3"/>
        <end position="240"/>
    </location>
</feature>
<feature type="region of interest" description="Disordered" evidence="3">
    <location>
        <begin position="145"/>
        <end position="164"/>
    </location>
</feature>
<dbReference type="AlphaFoldDB" id="A0A150Q9S4"/>
<keyword evidence="1" id="KW-0596">Phosphopantetheine</keyword>
<dbReference type="Gene3D" id="3.40.50.720">
    <property type="entry name" value="NAD(P)-binding Rossmann-like Domain"/>
    <property type="match status" value="1"/>
</dbReference>
<dbReference type="EMBL" id="JEMA01000904">
    <property type="protein sequence ID" value="KYF64632.1"/>
    <property type="molecule type" value="Genomic_DNA"/>
</dbReference>
<name>A0A150Q9S4_SORCE</name>
<protein>
    <recommendedName>
        <fullName evidence="4">Thioester reductase (TE) domain-containing protein</fullName>
    </recommendedName>
</protein>
<feature type="compositionally biased region" description="Basic residues" evidence="3">
    <location>
        <begin position="388"/>
        <end position="398"/>
    </location>
</feature>
<dbReference type="CDD" id="cd05235">
    <property type="entry name" value="SDR_e1"/>
    <property type="match status" value="1"/>
</dbReference>
<evidence type="ECO:0000256" key="3">
    <source>
        <dbReference type="SAM" id="MobiDB-lite"/>
    </source>
</evidence>
<evidence type="ECO:0000313" key="5">
    <source>
        <dbReference type="EMBL" id="KYF64632.1"/>
    </source>
</evidence>
<dbReference type="InterPro" id="IPR036291">
    <property type="entry name" value="NAD(P)-bd_dom_sf"/>
</dbReference>
<dbReference type="PANTHER" id="PTHR44845">
    <property type="entry name" value="CARRIER DOMAIN-CONTAINING PROTEIN"/>
    <property type="match status" value="1"/>
</dbReference>
<accession>A0A150Q9S4</accession>
<organism evidence="5 6">
    <name type="scientific">Sorangium cellulosum</name>
    <name type="common">Polyangium cellulosum</name>
    <dbReference type="NCBI Taxonomy" id="56"/>
    <lineage>
        <taxon>Bacteria</taxon>
        <taxon>Pseudomonadati</taxon>
        <taxon>Myxococcota</taxon>
        <taxon>Polyangia</taxon>
        <taxon>Polyangiales</taxon>
        <taxon>Polyangiaceae</taxon>
        <taxon>Sorangium</taxon>
    </lineage>
</organism>
<gene>
    <name evidence="5" type="ORF">BE15_38845</name>
</gene>
<dbReference type="InterPro" id="IPR013120">
    <property type="entry name" value="FAR_NAD-bd"/>
</dbReference>
<feature type="compositionally biased region" description="Low complexity" evidence="3">
    <location>
        <begin position="377"/>
        <end position="387"/>
    </location>
</feature>
<proteinExistence type="predicted"/>
<dbReference type="NCBIfam" id="TIGR01746">
    <property type="entry name" value="Thioester-redct"/>
    <property type="match status" value="1"/>
</dbReference>
<evidence type="ECO:0000256" key="2">
    <source>
        <dbReference type="ARBA" id="ARBA00022553"/>
    </source>
</evidence>
<dbReference type="SUPFAM" id="SSF51735">
    <property type="entry name" value="NAD(P)-binding Rossmann-fold domains"/>
    <property type="match status" value="1"/>
</dbReference>